<dbReference type="InterPro" id="IPR036866">
    <property type="entry name" value="RibonucZ/Hydroxyglut_hydro"/>
</dbReference>
<dbReference type="Gene3D" id="3.60.15.10">
    <property type="entry name" value="Ribonuclease Z/Hydroxyacylglutathione hydrolase-like"/>
    <property type="match status" value="1"/>
</dbReference>
<gene>
    <name evidence="3" type="ORF">SAMN05421543_106186</name>
</gene>
<protein>
    <submittedName>
        <fullName evidence="3">Ribonuclease BN, tRNA processing enzyme</fullName>
    </submittedName>
</protein>
<keyword evidence="4" id="KW-1185">Reference proteome</keyword>
<dbReference type="PANTHER" id="PTHR46018:SF4">
    <property type="entry name" value="METALLO-HYDROLASE YHFI-RELATED"/>
    <property type="match status" value="1"/>
</dbReference>
<evidence type="ECO:0000313" key="4">
    <source>
        <dbReference type="Proteomes" id="UP000183508"/>
    </source>
</evidence>
<dbReference type="CDD" id="cd07716">
    <property type="entry name" value="RNaseZ_short-form-like_MBL-fold"/>
    <property type="match status" value="1"/>
</dbReference>
<evidence type="ECO:0000259" key="2">
    <source>
        <dbReference type="SMART" id="SM00849"/>
    </source>
</evidence>
<evidence type="ECO:0000313" key="3">
    <source>
        <dbReference type="EMBL" id="SFU71589.1"/>
    </source>
</evidence>
<dbReference type="GO" id="GO:0042781">
    <property type="term" value="F:3'-tRNA processing endoribonuclease activity"/>
    <property type="evidence" value="ECO:0007669"/>
    <property type="project" value="TreeGrafter"/>
</dbReference>
<name>A0A1I7IF71_9BACL</name>
<dbReference type="SMART" id="SM00849">
    <property type="entry name" value="Lactamase_B"/>
    <property type="match status" value="1"/>
</dbReference>
<accession>A0A1I7IF71</accession>
<dbReference type="EMBL" id="FPBV01000006">
    <property type="protein sequence ID" value="SFU71589.1"/>
    <property type="molecule type" value="Genomic_DNA"/>
</dbReference>
<dbReference type="InterPro" id="IPR001279">
    <property type="entry name" value="Metallo-B-lactamas"/>
</dbReference>
<sequence length="247" mass="27042">MELHVLGFWGTYPGPGEATTGFLLQTDEGRQVLLDCGSGVLAQLFKITSVHALDAVIVTHHHFDHVADLGVLQYALLLARLRGERTRPLDIYMPHGPAELERAFQNEPLANLQRLDASSRLEIAGLQASFARTEHPVECLAVRLEGDGKVFAFSADSALSPVLEQVAQGADLFVCEASMYDGQEEEARQAGHVTARQAGEVAKLAGAKRLAITHYPHYGDLNTLQRQASEGFGRPVERLHTLQRLMV</sequence>
<dbReference type="Pfam" id="PF12706">
    <property type="entry name" value="Lactamase_B_2"/>
    <property type="match status" value="1"/>
</dbReference>
<dbReference type="PANTHER" id="PTHR46018">
    <property type="entry name" value="ZINC PHOSPHODIESTERASE ELAC PROTEIN 1"/>
    <property type="match status" value="1"/>
</dbReference>
<organism evidence="3 4">
    <name type="scientific">Alicyclobacillus macrosporangiidus</name>
    <dbReference type="NCBI Taxonomy" id="392015"/>
    <lineage>
        <taxon>Bacteria</taxon>
        <taxon>Bacillati</taxon>
        <taxon>Bacillota</taxon>
        <taxon>Bacilli</taxon>
        <taxon>Bacillales</taxon>
        <taxon>Alicyclobacillaceae</taxon>
        <taxon>Alicyclobacillus</taxon>
    </lineage>
</organism>
<dbReference type="SUPFAM" id="SSF56281">
    <property type="entry name" value="Metallo-hydrolase/oxidoreductase"/>
    <property type="match status" value="1"/>
</dbReference>
<proteinExistence type="predicted"/>
<keyword evidence="1" id="KW-0862">Zinc</keyword>
<dbReference type="eggNOG" id="COG1234">
    <property type="taxonomic scope" value="Bacteria"/>
</dbReference>
<reference evidence="4" key="1">
    <citation type="submission" date="2016-10" db="EMBL/GenBank/DDBJ databases">
        <authorList>
            <person name="Varghese N."/>
        </authorList>
    </citation>
    <scope>NUCLEOTIDE SEQUENCE [LARGE SCALE GENOMIC DNA]</scope>
    <source>
        <strain evidence="4">DSM 17980</strain>
    </source>
</reference>
<evidence type="ECO:0000256" key="1">
    <source>
        <dbReference type="ARBA" id="ARBA00022833"/>
    </source>
</evidence>
<dbReference type="Proteomes" id="UP000183508">
    <property type="component" value="Unassembled WGS sequence"/>
</dbReference>
<feature type="domain" description="Metallo-beta-lactamase" evidence="2">
    <location>
        <begin position="18"/>
        <end position="192"/>
    </location>
</feature>
<dbReference type="RefSeq" id="WP_074951130.1">
    <property type="nucleotide sequence ID" value="NZ_FPBV01000006.1"/>
</dbReference>
<dbReference type="AlphaFoldDB" id="A0A1I7IF71"/>
<dbReference type="STRING" id="392015.SAMN05421543_106186"/>